<evidence type="ECO:0000256" key="1">
    <source>
        <dbReference type="ARBA" id="ARBA00022729"/>
    </source>
</evidence>
<keyword evidence="1" id="KW-0732">Signal</keyword>
<dbReference type="Pfam" id="PF12849">
    <property type="entry name" value="PBP_like_2"/>
    <property type="match status" value="1"/>
</dbReference>
<sequence>MRHFLLQLCSCIFIFYSSTLYSQQDILNWVGCGISKKSYMTRLAKAYSDQTKTDINLQGGGATRGIRDVSNLEADFGGACRFYLPENNQEMKVGFEPVAWDALALITHPDNPVENLSLFQVKQIYSGNITNWKEVGGNDAMIELFTRKGKISGVGYSIRSLIFSDIEKKFPNSTILKSSGPIEKAVESNINGFAITGVSSARLREVKILSLNNKQPDYDSIKSGHYVLYRPLYITYNPQSKNLNQIKDFIRFAHSKTGRDIMVDNGVVPYINALRLVMIQSRQSLNSQLHSNANLTYK</sequence>
<dbReference type="SUPFAM" id="SSF53850">
    <property type="entry name" value="Periplasmic binding protein-like II"/>
    <property type="match status" value="1"/>
</dbReference>
<evidence type="ECO:0000259" key="2">
    <source>
        <dbReference type="Pfam" id="PF12849"/>
    </source>
</evidence>
<name>A0A370DDD0_9GAMM</name>
<evidence type="ECO:0000313" key="3">
    <source>
        <dbReference type="EMBL" id="RDH82918.1"/>
    </source>
</evidence>
<dbReference type="PANTHER" id="PTHR30570:SF1">
    <property type="entry name" value="PHOSPHATE-BINDING PROTEIN PSTS"/>
    <property type="match status" value="1"/>
</dbReference>
<dbReference type="EMBL" id="QFXC01000011">
    <property type="protein sequence ID" value="RDH82918.1"/>
    <property type="molecule type" value="Genomic_DNA"/>
</dbReference>
<dbReference type="AlphaFoldDB" id="A0A370DDD0"/>
<feature type="domain" description="PBP" evidence="2">
    <location>
        <begin position="37"/>
        <end position="255"/>
    </location>
</feature>
<keyword evidence="4" id="KW-1185">Reference proteome</keyword>
<dbReference type="InterPro" id="IPR050811">
    <property type="entry name" value="Phosphate_ABC_transporter"/>
</dbReference>
<dbReference type="Proteomes" id="UP000254266">
    <property type="component" value="Unassembled WGS sequence"/>
</dbReference>
<protein>
    <submittedName>
        <fullName evidence="3">Phosphate ABC transporter substrate-binding protein</fullName>
    </submittedName>
</protein>
<evidence type="ECO:0000313" key="4">
    <source>
        <dbReference type="Proteomes" id="UP000254266"/>
    </source>
</evidence>
<dbReference type="PANTHER" id="PTHR30570">
    <property type="entry name" value="PERIPLASMIC PHOSPHATE BINDING COMPONENT OF PHOSPHATE ABC TRANSPORTER"/>
    <property type="match status" value="1"/>
</dbReference>
<proteinExistence type="predicted"/>
<reference evidence="3 4" key="1">
    <citation type="journal article" date="2018" name="ISME J.">
        <title>Endosymbiont genomes yield clues of tubeworm success.</title>
        <authorList>
            <person name="Li Y."/>
            <person name="Liles M.R."/>
            <person name="Halanych K.M."/>
        </authorList>
    </citation>
    <scope>NUCLEOTIDE SEQUENCE [LARGE SCALE GENOMIC DNA]</scope>
    <source>
        <strain evidence="3">A1464</strain>
    </source>
</reference>
<comment type="caution">
    <text evidence="3">The sequence shown here is derived from an EMBL/GenBank/DDBJ whole genome shotgun (WGS) entry which is preliminary data.</text>
</comment>
<organism evidence="3 4">
    <name type="scientific">endosymbiont of Galathealinum brachiosum</name>
    <dbReference type="NCBI Taxonomy" id="2200906"/>
    <lineage>
        <taxon>Bacteria</taxon>
        <taxon>Pseudomonadati</taxon>
        <taxon>Pseudomonadota</taxon>
        <taxon>Gammaproteobacteria</taxon>
        <taxon>sulfur-oxidizing symbionts</taxon>
    </lineage>
</organism>
<dbReference type="InterPro" id="IPR024370">
    <property type="entry name" value="PBP_domain"/>
</dbReference>
<dbReference type="Gene3D" id="3.40.190.10">
    <property type="entry name" value="Periplasmic binding protein-like II"/>
    <property type="match status" value="2"/>
</dbReference>
<gene>
    <name evidence="3" type="ORF">DIZ80_11665</name>
</gene>
<accession>A0A370DDD0</accession>